<evidence type="ECO:0000256" key="8">
    <source>
        <dbReference type="HAMAP-Rule" id="MF_00197"/>
    </source>
</evidence>
<keyword evidence="11" id="KW-1185">Reference proteome</keyword>
<keyword evidence="4 8" id="KW-0028">Amino-acid biosynthesis</keyword>
<comment type="subcellular location">
    <subcellularLocation>
        <location evidence="8">Cytoplasm</location>
    </subcellularLocation>
</comment>
<feature type="binding site" evidence="8">
    <location>
        <position position="226"/>
    </location>
    <ligand>
        <name>substrate</name>
    </ligand>
</feature>
<feature type="binding site" evidence="8">
    <location>
        <position position="193"/>
    </location>
    <ligand>
        <name>substrate</name>
    </ligand>
</feature>
<dbReference type="AlphaFoldDB" id="A8IN67"/>
<keyword evidence="8" id="KW-0963">Cytoplasm</keyword>
<feature type="site" description="Could be important to modulate the pK values of the two catalytic cysteine residues" evidence="8">
    <location>
        <position position="195"/>
    </location>
</feature>
<organism evidence="10 11">
    <name type="scientific">Azorhizobium caulinodans (strain ATCC 43989 / DSM 5975 / JCM 20966 / LMG 6465 / NBRC 14845 / NCIMB 13405 / ORS 571)</name>
    <dbReference type="NCBI Taxonomy" id="438753"/>
    <lineage>
        <taxon>Bacteria</taxon>
        <taxon>Pseudomonadati</taxon>
        <taxon>Pseudomonadota</taxon>
        <taxon>Alphaproteobacteria</taxon>
        <taxon>Hyphomicrobiales</taxon>
        <taxon>Xanthobacteraceae</taxon>
        <taxon>Azorhizobium</taxon>
    </lineage>
</organism>
<feature type="binding site" evidence="8">
    <location>
        <begin position="254"/>
        <end position="255"/>
    </location>
    <ligand>
        <name>substrate</name>
    </ligand>
</feature>
<evidence type="ECO:0000256" key="4">
    <source>
        <dbReference type="ARBA" id="ARBA00022605"/>
    </source>
</evidence>
<evidence type="ECO:0000256" key="7">
    <source>
        <dbReference type="ARBA" id="ARBA00051712"/>
    </source>
</evidence>
<dbReference type="GO" id="GO:0005829">
    <property type="term" value="C:cytosol"/>
    <property type="evidence" value="ECO:0007669"/>
    <property type="project" value="TreeGrafter"/>
</dbReference>
<evidence type="ECO:0000256" key="9">
    <source>
        <dbReference type="PROSITE-ProRule" id="PRU10125"/>
    </source>
</evidence>
<dbReference type="Gene3D" id="3.10.310.10">
    <property type="entry name" value="Diaminopimelate Epimerase, Chain A, domain 1"/>
    <property type="match status" value="2"/>
</dbReference>
<dbReference type="eggNOG" id="COG0253">
    <property type="taxonomic scope" value="Bacteria"/>
</dbReference>
<feature type="binding site" evidence="8">
    <location>
        <begin position="244"/>
        <end position="245"/>
    </location>
    <ligand>
        <name>substrate</name>
    </ligand>
</feature>
<gene>
    <name evidence="8" type="primary">dapF</name>
    <name evidence="10" type="ordered locus">AZC_3710</name>
</gene>
<evidence type="ECO:0000256" key="2">
    <source>
        <dbReference type="ARBA" id="ARBA00010219"/>
    </source>
</evidence>
<dbReference type="InterPro" id="IPR001653">
    <property type="entry name" value="DAP_epimerase_DapF"/>
</dbReference>
<comment type="pathway">
    <text evidence="1 8">Amino-acid biosynthesis; L-lysine biosynthesis via DAP pathway; DL-2,6-diaminopimelate from LL-2,6-diaminopimelate: step 1/1.</text>
</comment>
<comment type="function">
    <text evidence="8">Catalyzes the stereoinversion of LL-2,6-diaminopimelate (L,L-DAP) to meso-diaminopimelate (meso-DAP), a precursor of L-lysine and an essential component of the bacterial peptidoglycan.</text>
</comment>
<feature type="active site" description="Proton donor" evidence="8">
    <location>
        <position position="110"/>
    </location>
</feature>
<dbReference type="NCBIfam" id="TIGR00652">
    <property type="entry name" value="DapF"/>
    <property type="match status" value="1"/>
</dbReference>
<dbReference type="KEGG" id="azc:AZC_3710"/>
<dbReference type="PANTHER" id="PTHR31689">
    <property type="entry name" value="DIAMINOPIMELATE EPIMERASE, CHLOROPLASTIC"/>
    <property type="match status" value="1"/>
</dbReference>
<evidence type="ECO:0000313" key="10">
    <source>
        <dbReference type="EMBL" id="BAF89708.1"/>
    </source>
</evidence>
<keyword evidence="6 8" id="KW-0413">Isomerase</keyword>
<evidence type="ECO:0000256" key="3">
    <source>
        <dbReference type="ARBA" id="ARBA00013080"/>
    </source>
</evidence>
<sequence>MPLPMGQHCDGRGGACAASRHIRSTVFWCLDAAPMLAHRPFVKMNGLGNEILVLDLRHEPEDVPAAAARALARPGVLPFDQAMVLYPPRRADTAAFVRILNSDGSESGACGNGTRCIAAYEAGRIGERHVLFESAAGLLDCVMQPDGQVTVDMGAPRLGWDAIPLARPVADTSAVQIEGFASLGPASMVSMGNPHAVFFVPDANAVDVEALGATLEHHPLFPERANISFAQVLSPDHILLHVWERGAGRTRACGTAACATGVSTARTGRTGRKVRVTLPGGDLVIDWRASDGHVLMTGPVALEFTGTLTSDMITEAA</sequence>
<feature type="active site" evidence="9">
    <location>
        <position position="110"/>
    </location>
</feature>
<dbReference type="Proteomes" id="UP000000270">
    <property type="component" value="Chromosome"/>
</dbReference>
<feature type="binding site" evidence="8">
    <location>
        <position position="49"/>
    </location>
    <ligand>
        <name>substrate</name>
    </ligand>
</feature>
<protein>
    <recommendedName>
        <fullName evidence="3 8">Diaminopimelate epimerase</fullName>
        <shortName evidence="8">DAP epimerase</shortName>
        <ecNumber evidence="3 8">5.1.1.7</ecNumber>
    </recommendedName>
    <alternativeName>
        <fullName evidence="8">PLP-independent amino acid racemase</fullName>
    </alternativeName>
</protein>
<comment type="subunit">
    <text evidence="8">Homodimer.</text>
</comment>
<feature type="binding site" evidence="8">
    <location>
        <position position="101"/>
    </location>
    <ligand>
        <name>substrate</name>
    </ligand>
</feature>
<dbReference type="SUPFAM" id="SSF54506">
    <property type="entry name" value="Diaminopimelate epimerase-like"/>
    <property type="match status" value="2"/>
</dbReference>
<dbReference type="STRING" id="438753.AZC_3710"/>
<dbReference type="GO" id="GO:0008837">
    <property type="term" value="F:diaminopimelate epimerase activity"/>
    <property type="evidence" value="ECO:0007669"/>
    <property type="project" value="UniProtKB-UniRule"/>
</dbReference>
<evidence type="ECO:0000256" key="5">
    <source>
        <dbReference type="ARBA" id="ARBA00023154"/>
    </source>
</evidence>
<comment type="catalytic activity">
    <reaction evidence="7 8">
        <text>(2S,6S)-2,6-diaminopimelate = meso-2,6-diaminopimelate</text>
        <dbReference type="Rhea" id="RHEA:15393"/>
        <dbReference type="ChEBI" id="CHEBI:57609"/>
        <dbReference type="ChEBI" id="CHEBI:57791"/>
        <dbReference type="EC" id="5.1.1.7"/>
    </reaction>
</comment>
<dbReference type="Pfam" id="PF01678">
    <property type="entry name" value="DAP_epimerase"/>
    <property type="match status" value="2"/>
</dbReference>
<evidence type="ECO:0000256" key="1">
    <source>
        <dbReference type="ARBA" id="ARBA00005196"/>
    </source>
</evidence>
<dbReference type="EC" id="5.1.1.7" evidence="3 8"/>
<accession>A8IN67</accession>
<feature type="active site" description="Proton acceptor" evidence="8">
    <location>
        <position position="253"/>
    </location>
</feature>
<evidence type="ECO:0000313" key="11">
    <source>
        <dbReference type="Proteomes" id="UP000000270"/>
    </source>
</evidence>
<reference evidence="10 11" key="5">
    <citation type="journal article" date="2010" name="Appl. Environ. Microbiol.">
        <title>phrR-like gene praR of Azorhizobium caulinodans ORS571 is essential for symbiosis with Sesbania rostrata and is involved in expression of reb genes.</title>
        <authorList>
            <person name="Akiba N."/>
            <person name="Aono T."/>
            <person name="Toyazaki H."/>
            <person name="Sato S."/>
            <person name="Oyaizu H."/>
        </authorList>
    </citation>
    <scope>NUCLEOTIDE SEQUENCE [LARGE SCALE GENOMIC DNA]</scope>
    <source>
        <strain evidence="11">ATCC 43989 / DSM 5975 / JCM 20966 / LMG 6465 / NBRC 14845 / NCIMB 13405 / ORS 571</strain>
    </source>
</reference>
<dbReference type="PANTHER" id="PTHR31689:SF0">
    <property type="entry name" value="DIAMINOPIMELATE EPIMERASE"/>
    <property type="match status" value="1"/>
</dbReference>
<comment type="similarity">
    <text evidence="2 8">Belongs to the diaminopimelate epimerase family.</text>
</comment>
<dbReference type="GO" id="GO:0009089">
    <property type="term" value="P:lysine biosynthetic process via diaminopimelate"/>
    <property type="evidence" value="ECO:0007669"/>
    <property type="project" value="UniProtKB-UniRule"/>
</dbReference>
<dbReference type="HOGENOM" id="CLU_053306_1_0_5"/>
<proteinExistence type="inferred from homology"/>
<name>A8IN67_AZOC5</name>
<feature type="binding site" evidence="8">
    <location>
        <position position="81"/>
    </location>
    <ligand>
        <name>substrate</name>
    </ligand>
</feature>
<dbReference type="HAMAP" id="MF_00197">
    <property type="entry name" value="DAP_epimerase"/>
    <property type="match status" value="1"/>
</dbReference>
<feature type="binding site" evidence="8">
    <location>
        <begin position="111"/>
        <end position="112"/>
    </location>
    <ligand>
        <name>substrate</name>
    </ligand>
</feature>
<dbReference type="UniPathway" id="UPA00034">
    <property type="reaction ID" value="UER00025"/>
</dbReference>
<reference evidence="11" key="2">
    <citation type="submission" date="2007-04" db="EMBL/GenBank/DDBJ databases">
        <title>Complete genome sequence of the nitrogen-fixing bacterium Azorhizobium caulinodans ORS571.</title>
        <authorList>
            <person name="Lee K.B."/>
            <person name="Backer P.D."/>
            <person name="Aono T."/>
            <person name="Liu C.T."/>
            <person name="Suzuki S."/>
            <person name="Suzuki T."/>
            <person name="Kaneko T."/>
            <person name="Yamada M."/>
            <person name="Tabata S."/>
            <person name="Kupfer D.M."/>
            <person name="Najar F.Z."/>
            <person name="Wiley G.B."/>
            <person name="Roe B."/>
            <person name="Binnewies T."/>
            <person name="Ussery D."/>
            <person name="Vereecke D."/>
            <person name="Gevers D."/>
            <person name="Holsters M."/>
            <person name="Oyaizu H."/>
        </authorList>
    </citation>
    <scope>NUCLEOTIDE SEQUENCE [LARGE SCALE GENOMIC DNA]</scope>
    <source>
        <strain evidence="11">ATCC 43989 / DSM 5975 / JCM 20966 / LMG 6465 / NBRC 14845 / NCIMB 13405 / ORS 571</strain>
    </source>
</reference>
<evidence type="ECO:0000256" key="6">
    <source>
        <dbReference type="ARBA" id="ARBA00023235"/>
    </source>
</evidence>
<feature type="site" description="Could be important to modulate the pK values of the two catalytic cysteine residues" evidence="8">
    <location>
        <position position="244"/>
    </location>
</feature>
<reference evidence="10 11" key="6">
    <citation type="journal article" date="2011" name="Appl. Environ. Microbiol.">
        <title>Involvement of the azorhizobial chromosome partition gene (parA) in the onset of bacteroid differentiation during Sesbania rostrata stem nodule development.</title>
        <authorList>
            <person name="Liu CT."/>
            <person name="Lee KB."/>
            <person name="Wang YS."/>
            <person name="Peng MH."/>
            <person name="Lee KT."/>
            <person name="Suzuki S."/>
            <person name="Suzuki T."/>
            <person name="Oyaizu H."/>
        </authorList>
    </citation>
    <scope>NUCLEOTIDE SEQUENCE [LARGE SCALE GENOMIC DNA]</scope>
    <source>
        <strain evidence="11">ATCC 43989 / DSM 5975 / JCM 20966 / LMG 6465 / NBRC 14845 / NCIMB 13405 / ORS 571</strain>
    </source>
</reference>
<keyword evidence="5 8" id="KW-0457">Lysine biosynthesis</keyword>
<reference evidence="10 11" key="3">
    <citation type="journal article" date="2008" name="BMC Genomics">
        <title>The genome of the versatile nitrogen fixer Azorhizobium caulinodans ORS571.</title>
        <authorList>
            <person name="Lee KB."/>
            <person name="Backer P.D."/>
            <person name="Aono T."/>
            <person name="Liu CT."/>
            <person name="Suzuki S."/>
            <person name="Suzuki T."/>
            <person name="Kaneko T."/>
            <person name="Yamada M."/>
            <person name="Tabata S."/>
            <person name="Kupfer D.M."/>
            <person name="Najar F.Z."/>
            <person name="Wiley G.B."/>
            <person name="Roe B."/>
            <person name="Binnewies T.T."/>
            <person name="Ussery D.W."/>
            <person name="D'Haeze W."/>
            <person name="Herder J.D."/>
            <person name="Gevers D."/>
            <person name="Vereecke D."/>
            <person name="Holsters M."/>
            <person name="Oyaizu H."/>
        </authorList>
    </citation>
    <scope>NUCLEOTIDE SEQUENCE [LARGE SCALE GENOMIC DNA]</scope>
    <source>
        <strain evidence="11">ATCC 43989 / DSM 5975 / JCM 20966 / LMG 6465 / NBRC 14845 / NCIMB 13405 / ORS 571</strain>
    </source>
</reference>
<reference evidence="10 11" key="1">
    <citation type="journal article" date="2007" name="Appl. Environ. Microbiol.">
        <title>Rhizobial factors required for stem nodule maturation and maintenance in Sesbania rostrata-Azorhizobium caulinodans ORS571 symbiosis.</title>
        <authorList>
            <person name="Suzuki S."/>
            <person name="Aono T."/>
            <person name="Lee KB."/>
            <person name="Suzuki T."/>
            <person name="Liu CT."/>
            <person name="Miwa H."/>
            <person name="Wakao S."/>
            <person name="Iki T."/>
            <person name="Oyaizu H."/>
        </authorList>
    </citation>
    <scope>NUCLEOTIDE SEQUENCE [LARGE SCALE GENOMIC DNA]</scope>
    <source>
        <strain evidence="11">ATCC 43989 / DSM 5975 / JCM 20966 / LMG 6465 / NBRC 14845 / NCIMB 13405 / ORS 571</strain>
    </source>
</reference>
<dbReference type="PROSITE" id="PS01326">
    <property type="entry name" value="DAP_EPIMERASE"/>
    <property type="match status" value="1"/>
</dbReference>
<dbReference type="InterPro" id="IPR018510">
    <property type="entry name" value="DAP_epimerase_AS"/>
</dbReference>
<reference evidence="10 11" key="4">
    <citation type="journal article" date="2009" name="Appl. Environ. Microbiol.">
        <title>Comparative genome-wide transcriptional profiling of Azorhizobium caulinodans ORS571 grown under free-living and symbiotic conditions.</title>
        <authorList>
            <person name="Tsukada S."/>
            <person name="Aono T."/>
            <person name="Akiba N."/>
            <person name="Lee KB."/>
            <person name="Liu CT."/>
            <person name="Toyazaki H."/>
            <person name="Oyaizu H."/>
        </authorList>
    </citation>
    <scope>NUCLEOTIDE SEQUENCE [LARGE SCALE GENOMIC DNA]</scope>
    <source>
        <strain evidence="11">ATCC 43989 / DSM 5975 / JCM 20966 / LMG 6465 / NBRC 14845 / NCIMB 13405 / ORS 571</strain>
    </source>
</reference>
<dbReference type="EMBL" id="AP009384">
    <property type="protein sequence ID" value="BAF89708.1"/>
    <property type="molecule type" value="Genomic_DNA"/>
</dbReference>